<dbReference type="GO" id="GO:0000976">
    <property type="term" value="F:transcription cis-regulatory region binding"/>
    <property type="evidence" value="ECO:0007669"/>
    <property type="project" value="TreeGrafter"/>
</dbReference>
<proteinExistence type="predicted"/>
<dbReference type="PRINTS" id="PR00455">
    <property type="entry name" value="HTHTETR"/>
</dbReference>
<dbReference type="GO" id="GO:0003700">
    <property type="term" value="F:DNA-binding transcription factor activity"/>
    <property type="evidence" value="ECO:0007669"/>
    <property type="project" value="TreeGrafter"/>
</dbReference>
<dbReference type="PANTHER" id="PTHR30055:SF238">
    <property type="entry name" value="MYCOFACTOCIN BIOSYNTHESIS TRANSCRIPTIONAL REGULATOR MFTR-RELATED"/>
    <property type="match status" value="1"/>
</dbReference>
<dbReference type="SUPFAM" id="SSF46689">
    <property type="entry name" value="Homeodomain-like"/>
    <property type="match status" value="1"/>
</dbReference>
<feature type="domain" description="HTH tetR-type" evidence="5">
    <location>
        <begin position="14"/>
        <end position="74"/>
    </location>
</feature>
<dbReference type="RefSeq" id="WP_120043769.1">
    <property type="nucleotide sequence ID" value="NZ_QZFU01000036.1"/>
</dbReference>
<evidence type="ECO:0000256" key="1">
    <source>
        <dbReference type="ARBA" id="ARBA00023015"/>
    </source>
</evidence>
<evidence type="ECO:0000256" key="4">
    <source>
        <dbReference type="PROSITE-ProRule" id="PRU00335"/>
    </source>
</evidence>
<keyword evidence="2 4" id="KW-0238">DNA-binding</keyword>
<dbReference type="OrthoDB" id="3787664at2"/>
<evidence type="ECO:0000313" key="6">
    <source>
        <dbReference type="EMBL" id="RJO70712.1"/>
    </source>
</evidence>
<dbReference type="AlphaFoldDB" id="A0A3A4JVV0"/>
<dbReference type="Pfam" id="PF00440">
    <property type="entry name" value="TetR_N"/>
    <property type="match status" value="1"/>
</dbReference>
<gene>
    <name evidence="6" type="ORF">D5S18_26265</name>
</gene>
<dbReference type="InterPro" id="IPR001647">
    <property type="entry name" value="HTH_TetR"/>
</dbReference>
<keyword evidence="1" id="KW-0805">Transcription regulation</keyword>
<organism evidence="6 7">
    <name type="scientific">Nocardia panacis</name>
    <dbReference type="NCBI Taxonomy" id="2340916"/>
    <lineage>
        <taxon>Bacteria</taxon>
        <taxon>Bacillati</taxon>
        <taxon>Actinomycetota</taxon>
        <taxon>Actinomycetes</taxon>
        <taxon>Mycobacteriales</taxon>
        <taxon>Nocardiaceae</taxon>
        <taxon>Nocardia</taxon>
    </lineage>
</organism>
<name>A0A3A4JVV0_9NOCA</name>
<accession>A0A3A4JVV0</accession>
<evidence type="ECO:0000259" key="5">
    <source>
        <dbReference type="PROSITE" id="PS50977"/>
    </source>
</evidence>
<dbReference type="PROSITE" id="PS50977">
    <property type="entry name" value="HTH_TETR_2"/>
    <property type="match status" value="1"/>
</dbReference>
<protein>
    <submittedName>
        <fullName evidence="6">TetR family transcriptional regulator</fullName>
    </submittedName>
</protein>
<comment type="caution">
    <text evidence="6">The sequence shown here is derived from an EMBL/GenBank/DDBJ whole genome shotgun (WGS) entry which is preliminary data.</text>
</comment>
<reference evidence="6 7" key="1">
    <citation type="submission" date="2018-09" db="EMBL/GenBank/DDBJ databases">
        <title>YIM PH21274 draft genome.</title>
        <authorList>
            <person name="Miao C."/>
        </authorList>
    </citation>
    <scope>NUCLEOTIDE SEQUENCE [LARGE SCALE GENOMIC DNA]</scope>
    <source>
        <strain evidence="6 7">YIM PH 21724</strain>
    </source>
</reference>
<dbReference type="Proteomes" id="UP000266677">
    <property type="component" value="Unassembled WGS sequence"/>
</dbReference>
<dbReference type="EMBL" id="QZFU01000036">
    <property type="protein sequence ID" value="RJO70712.1"/>
    <property type="molecule type" value="Genomic_DNA"/>
</dbReference>
<evidence type="ECO:0000256" key="2">
    <source>
        <dbReference type="ARBA" id="ARBA00023125"/>
    </source>
</evidence>
<sequence>MTDARAPLRERKKQRARQALIDTALDLFTERGFDNTTLDELCDTVDISKRTFFRNFTSKEDVAMAPLRDLWTAFPTELSRRDAGTEPLRLTLQNSLLAALALMPQDWAPRAARSHRLARSTPSMSANNLQFCDNTIRDSLDTLRARYAIDPRTDQRPRLALDIVVAAFHCAIDNWIADPGDLDAATLAAHMRVVFDAIPDALTMVPAPVPVESNSIAHQTVPNRPE</sequence>
<feature type="DNA-binding region" description="H-T-H motif" evidence="4">
    <location>
        <begin position="37"/>
        <end position="56"/>
    </location>
</feature>
<keyword evidence="3" id="KW-0804">Transcription</keyword>
<dbReference type="InterPro" id="IPR050109">
    <property type="entry name" value="HTH-type_TetR-like_transc_reg"/>
</dbReference>
<dbReference type="Gene3D" id="1.10.357.10">
    <property type="entry name" value="Tetracycline Repressor, domain 2"/>
    <property type="match status" value="1"/>
</dbReference>
<keyword evidence="7" id="KW-1185">Reference proteome</keyword>
<dbReference type="PANTHER" id="PTHR30055">
    <property type="entry name" value="HTH-TYPE TRANSCRIPTIONAL REGULATOR RUTR"/>
    <property type="match status" value="1"/>
</dbReference>
<evidence type="ECO:0000256" key="3">
    <source>
        <dbReference type="ARBA" id="ARBA00023163"/>
    </source>
</evidence>
<evidence type="ECO:0000313" key="7">
    <source>
        <dbReference type="Proteomes" id="UP000266677"/>
    </source>
</evidence>
<dbReference type="InterPro" id="IPR009057">
    <property type="entry name" value="Homeodomain-like_sf"/>
</dbReference>